<feature type="transmembrane region" description="Helical" evidence="2">
    <location>
        <begin position="12"/>
        <end position="35"/>
    </location>
</feature>
<organism evidence="3 4">
    <name type="scientific">Saliphagus infecundisoli</name>
    <dbReference type="NCBI Taxonomy" id="1849069"/>
    <lineage>
        <taxon>Archaea</taxon>
        <taxon>Methanobacteriati</taxon>
        <taxon>Methanobacteriota</taxon>
        <taxon>Stenosarchaea group</taxon>
        <taxon>Halobacteria</taxon>
        <taxon>Halobacteriales</taxon>
        <taxon>Natrialbaceae</taxon>
        <taxon>Saliphagus</taxon>
    </lineage>
</organism>
<evidence type="ECO:0000313" key="4">
    <source>
        <dbReference type="Proteomes" id="UP001595925"/>
    </source>
</evidence>
<feature type="transmembrane region" description="Helical" evidence="2">
    <location>
        <begin position="164"/>
        <end position="182"/>
    </location>
</feature>
<feature type="transmembrane region" description="Helical" evidence="2">
    <location>
        <begin position="294"/>
        <end position="316"/>
    </location>
</feature>
<feature type="transmembrane region" description="Helical" evidence="2">
    <location>
        <begin position="188"/>
        <end position="209"/>
    </location>
</feature>
<gene>
    <name evidence="3" type="ORF">ACFPFO_22100</name>
</gene>
<dbReference type="AlphaFoldDB" id="A0ABD5QKZ5"/>
<protein>
    <submittedName>
        <fullName evidence="3">Transporter</fullName>
    </submittedName>
</protein>
<feature type="transmembrane region" description="Helical" evidence="2">
    <location>
        <begin position="260"/>
        <end position="282"/>
    </location>
</feature>
<evidence type="ECO:0000256" key="2">
    <source>
        <dbReference type="SAM" id="Phobius"/>
    </source>
</evidence>
<feature type="transmembrane region" description="Helical" evidence="2">
    <location>
        <begin position="104"/>
        <end position="122"/>
    </location>
</feature>
<dbReference type="Proteomes" id="UP001595925">
    <property type="component" value="Unassembled WGS sequence"/>
</dbReference>
<feature type="transmembrane region" description="Helical" evidence="2">
    <location>
        <begin position="410"/>
        <end position="431"/>
    </location>
</feature>
<accession>A0ABD5QKZ5</accession>
<keyword evidence="2" id="KW-1133">Transmembrane helix</keyword>
<dbReference type="RefSeq" id="WP_224828699.1">
    <property type="nucleotide sequence ID" value="NZ_JAIVEF010000009.1"/>
</dbReference>
<proteinExistence type="predicted"/>
<feature type="transmembrane region" description="Helical" evidence="2">
    <location>
        <begin position="41"/>
        <end position="67"/>
    </location>
</feature>
<keyword evidence="2" id="KW-0472">Membrane</keyword>
<sequence length="439" mass="42623">MDTATHPSPSDAGLGPTTLVFAVASVACHGLVRLAERTLPAFLAALGWGPIAAGVVATVGLAVAVGIGGLGPGDSLPRAAVAALAALGLVVWAGAPAIDGLLGTPLSALGWLLVGATLLAAWNADGVVGPDGSGFAATGPLADTDGSRGAGDAGLLRDPRTRHLAGAVGTAGAAGLAAATFAGTGADAGFPVLAVTGAVCGLTAAAGGADRRRPDDPDRGDSPSRADPTPVTGVSDVAELRREWESLPAGVRTAAVGDGLVRAATSLVALSLVLVVDAGVSIAPGRSLPPLSAFALLVGVESLGALAGVAATPAIVERADPRRMLTGGLAVLAVVPLSVVAAGPDVAVLGVLFALFGARTALRPFRPTLGGRATAPPGADDDRRTVPRTPPTVRGAIRAALVLAPLAGGALYALSPVVAFGLATSLGLLGVRELSRSVG</sequence>
<keyword evidence="4" id="KW-1185">Reference proteome</keyword>
<name>A0ABD5QKZ5_9EURY</name>
<evidence type="ECO:0000256" key="1">
    <source>
        <dbReference type="SAM" id="MobiDB-lite"/>
    </source>
</evidence>
<feature type="region of interest" description="Disordered" evidence="1">
    <location>
        <begin position="368"/>
        <end position="388"/>
    </location>
</feature>
<feature type="transmembrane region" description="Helical" evidence="2">
    <location>
        <begin position="328"/>
        <end position="356"/>
    </location>
</feature>
<feature type="region of interest" description="Disordered" evidence="1">
    <location>
        <begin position="206"/>
        <end position="235"/>
    </location>
</feature>
<evidence type="ECO:0000313" key="3">
    <source>
        <dbReference type="EMBL" id="MFC4990393.1"/>
    </source>
</evidence>
<comment type="caution">
    <text evidence="3">The sequence shown here is derived from an EMBL/GenBank/DDBJ whole genome shotgun (WGS) entry which is preliminary data.</text>
</comment>
<keyword evidence="2" id="KW-0812">Transmembrane</keyword>
<dbReference type="EMBL" id="JBHSJG010000072">
    <property type="protein sequence ID" value="MFC4990393.1"/>
    <property type="molecule type" value="Genomic_DNA"/>
</dbReference>
<reference evidence="3 4" key="1">
    <citation type="journal article" date="2019" name="Int. J. Syst. Evol. Microbiol.">
        <title>The Global Catalogue of Microorganisms (GCM) 10K type strain sequencing project: providing services to taxonomists for standard genome sequencing and annotation.</title>
        <authorList>
            <consortium name="The Broad Institute Genomics Platform"/>
            <consortium name="The Broad Institute Genome Sequencing Center for Infectious Disease"/>
            <person name="Wu L."/>
            <person name="Ma J."/>
        </authorList>
    </citation>
    <scope>NUCLEOTIDE SEQUENCE [LARGE SCALE GENOMIC DNA]</scope>
    <source>
        <strain evidence="3 4">CGMCC 1.15824</strain>
    </source>
</reference>
<feature type="compositionally biased region" description="Basic and acidic residues" evidence="1">
    <location>
        <begin position="209"/>
        <end position="224"/>
    </location>
</feature>
<feature type="transmembrane region" description="Helical" evidence="2">
    <location>
        <begin position="79"/>
        <end position="98"/>
    </location>
</feature>